<dbReference type="RefSeq" id="WP_022866932.1">
    <property type="nucleotide sequence ID" value="NZ_CAMYCL010000001.1"/>
</dbReference>
<name>A0AAW9HMM0_9ACTO</name>
<evidence type="ECO:0000313" key="2">
    <source>
        <dbReference type="EMBL" id="MDY5154891.1"/>
    </source>
</evidence>
<dbReference type="Pfam" id="PF01636">
    <property type="entry name" value="APH"/>
    <property type="match status" value="1"/>
</dbReference>
<gene>
    <name evidence="2" type="ORF">R6G80_04010</name>
</gene>
<dbReference type="AlphaFoldDB" id="A0AAW9HMM0"/>
<dbReference type="SUPFAM" id="SSF56112">
    <property type="entry name" value="Protein kinase-like (PK-like)"/>
    <property type="match status" value="1"/>
</dbReference>
<proteinExistence type="predicted"/>
<evidence type="ECO:0000259" key="1">
    <source>
        <dbReference type="Pfam" id="PF01636"/>
    </source>
</evidence>
<dbReference type="EMBL" id="JAWNGC010000003">
    <property type="protein sequence ID" value="MDY5154891.1"/>
    <property type="molecule type" value="Genomic_DNA"/>
</dbReference>
<dbReference type="Proteomes" id="UP001281731">
    <property type="component" value="Unassembled WGS sequence"/>
</dbReference>
<protein>
    <submittedName>
        <fullName evidence="2">Phosphotransferase</fullName>
    </submittedName>
</protein>
<organism evidence="2 3">
    <name type="scientific">Actinotignum urinale</name>
    <dbReference type="NCBI Taxonomy" id="190146"/>
    <lineage>
        <taxon>Bacteria</taxon>
        <taxon>Bacillati</taxon>
        <taxon>Actinomycetota</taxon>
        <taxon>Actinomycetes</taxon>
        <taxon>Actinomycetales</taxon>
        <taxon>Actinomycetaceae</taxon>
        <taxon>Actinotignum</taxon>
    </lineage>
</organism>
<feature type="domain" description="Aminoglycoside phosphotransferase" evidence="1">
    <location>
        <begin position="145"/>
        <end position="322"/>
    </location>
</feature>
<evidence type="ECO:0000313" key="3">
    <source>
        <dbReference type="Proteomes" id="UP001281731"/>
    </source>
</evidence>
<dbReference type="InterPro" id="IPR011009">
    <property type="entry name" value="Kinase-like_dom_sf"/>
</dbReference>
<dbReference type="Gene3D" id="3.90.1200.10">
    <property type="match status" value="1"/>
</dbReference>
<sequence length="406" mass="44477">MGFNQEKYAQDVLTGNDASYILACAYPNLGITYWEVNAVNHRPGAGVTVSYRVGTSAREYYMCATTAKIYGLNTPTLQRVDFAGLTIHVWQHPNDPELPALPVAVSTKKMRELMGMPVNLELKGYRPTRRAVVKVTPGDGSRGGAFAKVLRPPVAQSLAKRHRMLTQAGVSAPRVLREDPRGLVLISQMSGEPLANFLSRGLGRRAPDVLESLWALLERLPISALNLTHRPAWSDRVGHYAHAAAVALPRIEMRARNVAQGVEAIMRTTNPGPIVPVHGDFYEANIFVRNGMSGTTYAGVIDVDSLGPGYRIDDWACLLGHMSVLPHLAPSAYPDLREDLATWVSILERRLPPAPLFARCAGVVLSLVAGAARQDGTTAWQTDAMGRISEAENWLHRAQRSLQTYM</sequence>
<comment type="caution">
    <text evidence="2">The sequence shown here is derived from an EMBL/GenBank/DDBJ whole genome shotgun (WGS) entry which is preliminary data.</text>
</comment>
<dbReference type="InterPro" id="IPR002575">
    <property type="entry name" value="Aminoglycoside_PTrfase"/>
</dbReference>
<accession>A0AAW9HMM0</accession>
<reference evidence="2" key="1">
    <citation type="submission" date="2023-10" db="EMBL/GenBank/DDBJ databases">
        <title>Whole Genome based description of the genera Actinobaculum and Actinotignum reveals a complex phylogenetic relationship within the species included in the genus Actinotignum.</title>
        <authorList>
            <person name="Jensen C.S."/>
            <person name="Dargis R."/>
            <person name="Kemp M."/>
            <person name="Christensen J.J."/>
        </authorList>
    </citation>
    <scope>NUCLEOTIDE SEQUENCE</scope>
    <source>
        <strain evidence="2">SLA_B511</strain>
    </source>
</reference>